<dbReference type="EMBL" id="GGEC01005412">
    <property type="protein sequence ID" value="MBW85895.1"/>
    <property type="molecule type" value="Transcribed_RNA"/>
</dbReference>
<protein>
    <submittedName>
        <fullName evidence="1">Uncharacterized protein</fullName>
    </submittedName>
</protein>
<dbReference type="AlphaFoldDB" id="A0A2P2IXE7"/>
<organism evidence="1">
    <name type="scientific">Rhizophora mucronata</name>
    <name type="common">Asiatic mangrove</name>
    <dbReference type="NCBI Taxonomy" id="61149"/>
    <lineage>
        <taxon>Eukaryota</taxon>
        <taxon>Viridiplantae</taxon>
        <taxon>Streptophyta</taxon>
        <taxon>Embryophyta</taxon>
        <taxon>Tracheophyta</taxon>
        <taxon>Spermatophyta</taxon>
        <taxon>Magnoliopsida</taxon>
        <taxon>eudicotyledons</taxon>
        <taxon>Gunneridae</taxon>
        <taxon>Pentapetalae</taxon>
        <taxon>rosids</taxon>
        <taxon>fabids</taxon>
        <taxon>Malpighiales</taxon>
        <taxon>Rhizophoraceae</taxon>
        <taxon>Rhizophora</taxon>
    </lineage>
</organism>
<accession>A0A2P2IXE7</accession>
<reference evidence="1" key="1">
    <citation type="submission" date="2018-02" db="EMBL/GenBank/DDBJ databases">
        <title>Rhizophora mucronata_Transcriptome.</title>
        <authorList>
            <person name="Meera S.P."/>
            <person name="Sreeshan A."/>
            <person name="Augustine A."/>
        </authorList>
    </citation>
    <scope>NUCLEOTIDE SEQUENCE</scope>
    <source>
        <tissue evidence="1">Leaf</tissue>
    </source>
</reference>
<evidence type="ECO:0000313" key="1">
    <source>
        <dbReference type="EMBL" id="MBW85895.1"/>
    </source>
</evidence>
<sequence length="41" mass="4741">MPVSKEPNQRGNLRIKFDVRFPSRLSSEQKSDLRRVLGGIE</sequence>
<name>A0A2P2IXE7_RHIMU</name>
<proteinExistence type="predicted"/>
<dbReference type="Gene3D" id="2.60.260.20">
    <property type="entry name" value="Urease metallochaperone UreE, N-terminal domain"/>
    <property type="match status" value="1"/>
</dbReference>